<keyword evidence="3" id="KW-1185">Reference proteome</keyword>
<protein>
    <submittedName>
        <fullName evidence="2">Uncharacterized protein</fullName>
    </submittedName>
</protein>
<dbReference type="AlphaFoldDB" id="A0A0D0DWE4"/>
<reference evidence="3" key="2">
    <citation type="submission" date="2015-01" db="EMBL/GenBank/DDBJ databases">
        <title>Evolutionary Origins and Diversification of the Mycorrhizal Mutualists.</title>
        <authorList>
            <consortium name="DOE Joint Genome Institute"/>
            <consortium name="Mycorrhizal Genomics Consortium"/>
            <person name="Kohler A."/>
            <person name="Kuo A."/>
            <person name="Nagy L.G."/>
            <person name="Floudas D."/>
            <person name="Copeland A."/>
            <person name="Barry K.W."/>
            <person name="Cichocki N."/>
            <person name="Veneault-Fourrey C."/>
            <person name="LaButti K."/>
            <person name="Lindquist E.A."/>
            <person name="Lipzen A."/>
            <person name="Lundell T."/>
            <person name="Morin E."/>
            <person name="Murat C."/>
            <person name="Riley R."/>
            <person name="Ohm R."/>
            <person name="Sun H."/>
            <person name="Tunlid A."/>
            <person name="Henrissat B."/>
            <person name="Grigoriev I.V."/>
            <person name="Hibbett D.S."/>
            <person name="Martin F."/>
        </authorList>
    </citation>
    <scope>NUCLEOTIDE SEQUENCE [LARGE SCALE GENOMIC DNA]</scope>
    <source>
        <strain evidence="3">Ve08.2h10</strain>
    </source>
</reference>
<accession>A0A0D0DWE4</accession>
<name>A0A0D0DWE4_9AGAM</name>
<gene>
    <name evidence="2" type="ORF">PAXRUDRAFT_131598</name>
</gene>
<dbReference type="InParanoid" id="A0A0D0DWE4"/>
<dbReference type="EMBL" id="KN824853">
    <property type="protein sequence ID" value="KIK99663.1"/>
    <property type="molecule type" value="Genomic_DNA"/>
</dbReference>
<evidence type="ECO:0000313" key="3">
    <source>
        <dbReference type="Proteomes" id="UP000054538"/>
    </source>
</evidence>
<dbReference type="OrthoDB" id="3231772at2759"/>
<feature type="region of interest" description="Disordered" evidence="1">
    <location>
        <begin position="1"/>
        <end position="22"/>
    </location>
</feature>
<evidence type="ECO:0000313" key="2">
    <source>
        <dbReference type="EMBL" id="KIK99663.1"/>
    </source>
</evidence>
<sequence>MITNGQPLPPQQSPKSRSSVSFATPLSKQLAGDSDAHFAFARVQGDVCLVQHSGTPLLDIPIFRHEFVSIFRYSHRARVHPAEVKLLEPLDDHAVRYEEDSGTVFLAKDLMSRLKRIMDASARSKGGRGRLAPGRRRG</sequence>
<dbReference type="Proteomes" id="UP000054538">
    <property type="component" value="Unassembled WGS sequence"/>
</dbReference>
<dbReference type="HOGENOM" id="CLU_141114_1_0_1"/>
<feature type="compositionally biased region" description="Polar residues" evidence="1">
    <location>
        <begin position="13"/>
        <end position="22"/>
    </location>
</feature>
<organism evidence="2 3">
    <name type="scientific">Paxillus rubicundulus Ve08.2h10</name>
    <dbReference type="NCBI Taxonomy" id="930991"/>
    <lineage>
        <taxon>Eukaryota</taxon>
        <taxon>Fungi</taxon>
        <taxon>Dikarya</taxon>
        <taxon>Basidiomycota</taxon>
        <taxon>Agaricomycotina</taxon>
        <taxon>Agaricomycetes</taxon>
        <taxon>Agaricomycetidae</taxon>
        <taxon>Boletales</taxon>
        <taxon>Paxilineae</taxon>
        <taxon>Paxillaceae</taxon>
        <taxon>Paxillus</taxon>
    </lineage>
</organism>
<proteinExistence type="predicted"/>
<evidence type="ECO:0000256" key="1">
    <source>
        <dbReference type="SAM" id="MobiDB-lite"/>
    </source>
</evidence>
<reference evidence="2 3" key="1">
    <citation type="submission" date="2014-04" db="EMBL/GenBank/DDBJ databases">
        <authorList>
            <consortium name="DOE Joint Genome Institute"/>
            <person name="Kuo A."/>
            <person name="Kohler A."/>
            <person name="Jargeat P."/>
            <person name="Nagy L.G."/>
            <person name="Floudas D."/>
            <person name="Copeland A."/>
            <person name="Barry K.W."/>
            <person name="Cichocki N."/>
            <person name="Veneault-Fourrey C."/>
            <person name="LaButti K."/>
            <person name="Lindquist E.A."/>
            <person name="Lipzen A."/>
            <person name="Lundell T."/>
            <person name="Morin E."/>
            <person name="Murat C."/>
            <person name="Sun H."/>
            <person name="Tunlid A."/>
            <person name="Henrissat B."/>
            <person name="Grigoriev I.V."/>
            <person name="Hibbett D.S."/>
            <person name="Martin F."/>
            <person name="Nordberg H.P."/>
            <person name="Cantor M.N."/>
            <person name="Hua S.X."/>
        </authorList>
    </citation>
    <scope>NUCLEOTIDE SEQUENCE [LARGE SCALE GENOMIC DNA]</scope>
    <source>
        <strain evidence="2 3">Ve08.2h10</strain>
    </source>
</reference>